<evidence type="ECO:0000259" key="3">
    <source>
        <dbReference type="PROSITE" id="PS50853"/>
    </source>
</evidence>
<dbReference type="CDD" id="cd00063">
    <property type="entry name" value="FN3"/>
    <property type="match status" value="2"/>
</dbReference>
<comment type="caution">
    <text evidence="5">The sequence shown here is derived from an EMBL/GenBank/DDBJ whole genome shotgun (WGS) entry which is preliminary data.</text>
</comment>
<dbReference type="InterPro" id="IPR003961">
    <property type="entry name" value="FN3_dom"/>
</dbReference>
<evidence type="ECO:0000256" key="2">
    <source>
        <dbReference type="SAM" id="SignalP"/>
    </source>
</evidence>
<gene>
    <name evidence="5" type="primary">ANOS1</name>
    <name evidence="5" type="ORF">AOXY_G9407</name>
</gene>
<dbReference type="FunFam" id="4.10.75.10:FF:000001">
    <property type="entry name" value="Anosmin 1"/>
    <property type="match status" value="1"/>
</dbReference>
<dbReference type="InterPro" id="IPR036116">
    <property type="entry name" value="FN3_sf"/>
</dbReference>
<dbReference type="GO" id="GO:0009986">
    <property type="term" value="C:cell surface"/>
    <property type="evidence" value="ECO:0007669"/>
    <property type="project" value="TreeGrafter"/>
</dbReference>
<organism evidence="5 6">
    <name type="scientific">Acipenser oxyrinchus oxyrinchus</name>
    <dbReference type="NCBI Taxonomy" id="40147"/>
    <lineage>
        <taxon>Eukaryota</taxon>
        <taxon>Metazoa</taxon>
        <taxon>Chordata</taxon>
        <taxon>Craniata</taxon>
        <taxon>Vertebrata</taxon>
        <taxon>Euteleostomi</taxon>
        <taxon>Actinopterygii</taxon>
        <taxon>Chondrostei</taxon>
        <taxon>Acipenseriformes</taxon>
        <taxon>Acipenseridae</taxon>
        <taxon>Acipenser</taxon>
    </lineage>
</organism>
<dbReference type="PROSITE" id="PS50853">
    <property type="entry name" value="FN3"/>
    <property type="match status" value="3"/>
</dbReference>
<dbReference type="InterPro" id="IPR036645">
    <property type="entry name" value="Elafin-like_sf"/>
</dbReference>
<dbReference type="AlphaFoldDB" id="A0AAD8DH83"/>
<dbReference type="Gene3D" id="2.60.40.10">
    <property type="entry name" value="Immunoglobulins"/>
    <property type="match status" value="3"/>
</dbReference>
<keyword evidence="6" id="KW-1185">Reference proteome</keyword>
<dbReference type="Pfam" id="PF00095">
    <property type="entry name" value="WAP"/>
    <property type="match status" value="1"/>
</dbReference>
<dbReference type="SMART" id="SM00217">
    <property type="entry name" value="WAP"/>
    <property type="match status" value="1"/>
</dbReference>
<dbReference type="InterPro" id="IPR042447">
    <property type="entry name" value="Anosmin-1"/>
</dbReference>
<dbReference type="CDD" id="cd00199">
    <property type="entry name" value="WAP"/>
    <property type="match status" value="1"/>
</dbReference>
<dbReference type="PANTHER" id="PTHR14131:SF7">
    <property type="entry name" value="ANOSMIN 1B"/>
    <property type="match status" value="1"/>
</dbReference>
<feature type="chain" id="PRO_5041899995" evidence="2">
    <location>
        <begin position="23"/>
        <end position="668"/>
    </location>
</feature>
<feature type="domain" description="WAP" evidence="4">
    <location>
        <begin position="114"/>
        <end position="163"/>
    </location>
</feature>
<feature type="domain" description="Fibronectin type-III" evidence="3">
    <location>
        <begin position="557"/>
        <end position="663"/>
    </location>
</feature>
<dbReference type="EMBL" id="JAGXEW010000008">
    <property type="protein sequence ID" value="KAK1168607.1"/>
    <property type="molecule type" value="Genomic_DNA"/>
</dbReference>
<dbReference type="PRINTS" id="PR00003">
    <property type="entry name" value="4DISULPHCORE"/>
</dbReference>
<dbReference type="InterPro" id="IPR008197">
    <property type="entry name" value="WAP_dom"/>
</dbReference>
<dbReference type="SUPFAM" id="SSF49265">
    <property type="entry name" value="Fibronectin type III"/>
    <property type="match status" value="2"/>
</dbReference>
<accession>A0AAD8DH83</accession>
<feature type="region of interest" description="Disordered" evidence="1">
    <location>
        <begin position="261"/>
        <end position="288"/>
    </location>
</feature>
<reference evidence="5" key="1">
    <citation type="submission" date="2022-02" db="EMBL/GenBank/DDBJ databases">
        <title>Atlantic sturgeon de novo genome assembly.</title>
        <authorList>
            <person name="Stock M."/>
            <person name="Klopp C."/>
            <person name="Guiguen Y."/>
            <person name="Cabau C."/>
            <person name="Parinello H."/>
            <person name="Santidrian Yebra-Pimentel E."/>
            <person name="Kuhl H."/>
            <person name="Dirks R.P."/>
            <person name="Guessner J."/>
            <person name="Wuertz S."/>
            <person name="Du K."/>
            <person name="Schartl M."/>
        </authorList>
    </citation>
    <scope>NUCLEOTIDE SEQUENCE</scope>
    <source>
        <strain evidence="5">STURGEONOMICS-FGT-2020</strain>
        <tissue evidence="5">Whole blood</tissue>
    </source>
</reference>
<proteinExistence type="predicted"/>
<protein>
    <submittedName>
        <fullName evidence="5">Anosmin-1-like isoform X1</fullName>
    </submittedName>
</protein>
<dbReference type="SMART" id="SM00060">
    <property type="entry name" value="FN3"/>
    <property type="match status" value="4"/>
</dbReference>
<dbReference type="SUPFAM" id="SSF57256">
    <property type="entry name" value="Elafin-like"/>
    <property type="match status" value="1"/>
</dbReference>
<dbReference type="PROSITE" id="PS51390">
    <property type="entry name" value="WAP"/>
    <property type="match status" value="1"/>
</dbReference>
<dbReference type="GO" id="GO:0005576">
    <property type="term" value="C:extracellular region"/>
    <property type="evidence" value="ECO:0007669"/>
    <property type="project" value="InterPro"/>
</dbReference>
<evidence type="ECO:0000313" key="6">
    <source>
        <dbReference type="Proteomes" id="UP001230051"/>
    </source>
</evidence>
<dbReference type="Pfam" id="PF17869">
    <property type="entry name" value="Cys_box"/>
    <property type="match status" value="1"/>
</dbReference>
<feature type="domain" description="Fibronectin type-III" evidence="3">
    <location>
        <begin position="284"/>
        <end position="389"/>
    </location>
</feature>
<feature type="domain" description="Fibronectin type-III" evidence="3">
    <location>
        <begin position="169"/>
        <end position="273"/>
    </location>
</feature>
<name>A0AAD8DH83_ACIOX</name>
<dbReference type="Pfam" id="PF00041">
    <property type="entry name" value="fn3"/>
    <property type="match status" value="1"/>
</dbReference>
<dbReference type="PANTHER" id="PTHR14131">
    <property type="entry name" value="ANOSMIN"/>
    <property type="match status" value="1"/>
</dbReference>
<dbReference type="GO" id="GO:0030414">
    <property type="term" value="F:peptidase inhibitor activity"/>
    <property type="evidence" value="ECO:0007669"/>
    <property type="project" value="InterPro"/>
</dbReference>
<dbReference type="InterPro" id="IPR040957">
    <property type="entry name" value="Anosmin-1_Cys_box"/>
</dbReference>
<keyword evidence="2" id="KW-0732">Signal</keyword>
<evidence type="ECO:0000256" key="1">
    <source>
        <dbReference type="SAM" id="MobiDB-lite"/>
    </source>
</evidence>
<dbReference type="GO" id="GO:0030182">
    <property type="term" value="P:neuron differentiation"/>
    <property type="evidence" value="ECO:0007669"/>
    <property type="project" value="TreeGrafter"/>
</dbReference>
<dbReference type="Gene3D" id="4.10.75.10">
    <property type="entry name" value="Elafin-like"/>
    <property type="match status" value="1"/>
</dbReference>
<dbReference type="Proteomes" id="UP001230051">
    <property type="component" value="Unassembled WGS sequence"/>
</dbReference>
<dbReference type="InterPro" id="IPR013783">
    <property type="entry name" value="Ig-like_fold"/>
</dbReference>
<feature type="signal peptide" evidence="2">
    <location>
        <begin position="1"/>
        <end position="22"/>
    </location>
</feature>
<sequence length="668" mass="75216">MASCSWTVFCFSVLWCFGATAARRSAAEDGEVLEKISSARCSSRCLTLHITQLSASFKNLQNDEILEWCENHRRCSQCLRPCKEIWEIRRTLSNKTCEKHHECVTSSEFLKSILNLKQGDCPPPQKASGFAAACVLSCSADRECPGFKKCCSNGCGYTCQTPANLFKGVPLKPRKDLAFLEDENGVVEVSWMSKFNVSVEPVFYVLQKRWNYGIHPSEDESTEWQTTAMTTEDHSHLKDIRPNRWYQFRVAAINAQGTRGFTTPSKHFHSSRDPVPPKMPKNVRNGNFTVRPDGTVNMVISWDPPQDEDLSVHHYKVSWSQRVQRKHVLLTKRDSSKLTGGNASEILIERLQPNVDYLIQVQAIAYWEQKRLKSVKSQLILTTTHTADTDANSLHGSSTGEVSNELPSTHVVPSIRRLEAAAPHYHNNQLQVKVFWKKAQEGKLHYSITQTDERKHFLFKTLKDPYLLTWSPVVCSRNNTKTEEKANVLGTHFVITGLAFACKYKVTVQPVSVMGQGAEAVTYVTTPQCSSVKSKGASALSCLRDEHHHLARKVMLRPVKLTAAFKTVNGSILGEFHWQVFQNHPTQESVTGYQFRWTQLSRTSRASAVPDTVISQTQILSPDQPFLIVEDLQPVTLYRVHVHVLSQGGNGPATVKTFQTPQLNSTAR</sequence>
<evidence type="ECO:0000259" key="4">
    <source>
        <dbReference type="PROSITE" id="PS51390"/>
    </source>
</evidence>
<evidence type="ECO:0000313" key="5">
    <source>
        <dbReference type="EMBL" id="KAK1168607.1"/>
    </source>
</evidence>